<dbReference type="Gene3D" id="3.40.50.10810">
    <property type="entry name" value="Tandem AAA-ATPase domain"/>
    <property type="match status" value="1"/>
</dbReference>
<organism evidence="6 7">
    <name type="scientific">Acetitomaculum ruminis DSM 5522</name>
    <dbReference type="NCBI Taxonomy" id="1120918"/>
    <lineage>
        <taxon>Bacteria</taxon>
        <taxon>Bacillati</taxon>
        <taxon>Bacillota</taxon>
        <taxon>Clostridia</taxon>
        <taxon>Lachnospirales</taxon>
        <taxon>Lachnospiraceae</taxon>
        <taxon>Acetitomaculum</taxon>
    </lineage>
</organism>
<dbReference type="Gene3D" id="3.40.50.300">
    <property type="entry name" value="P-loop containing nucleotide triphosphate hydrolases"/>
    <property type="match status" value="1"/>
</dbReference>
<dbReference type="Pfam" id="PF08455">
    <property type="entry name" value="SNF2_assoc"/>
    <property type="match status" value="1"/>
</dbReference>
<dbReference type="STRING" id="1120918.SAMN05216249_1081"/>
<feature type="domain" description="SWIM-type" evidence="3">
    <location>
        <begin position="95"/>
        <end position="136"/>
    </location>
</feature>
<evidence type="ECO:0000313" key="7">
    <source>
        <dbReference type="Proteomes" id="UP000198838"/>
    </source>
</evidence>
<keyword evidence="6" id="KW-0347">Helicase</keyword>
<dbReference type="SUPFAM" id="SSF52540">
    <property type="entry name" value="P-loop containing nucleoside triphosphate hydrolases"/>
    <property type="match status" value="2"/>
</dbReference>
<dbReference type="Pfam" id="PF00176">
    <property type="entry name" value="SNF2-rel_dom"/>
    <property type="match status" value="1"/>
</dbReference>
<keyword evidence="2" id="KW-0862">Zinc</keyword>
<keyword evidence="2" id="KW-0863">Zinc-finger</keyword>
<feature type="domain" description="Helicase C-terminal" evidence="5">
    <location>
        <begin position="972"/>
        <end position="1126"/>
    </location>
</feature>
<keyword evidence="7" id="KW-1185">Reference proteome</keyword>
<accession>A0A1I0XYR5</accession>
<protein>
    <submittedName>
        <fullName evidence="6">Superfamily II DNA or RNA helicase, SNF2 family</fullName>
    </submittedName>
</protein>
<keyword evidence="6" id="KW-0547">Nucleotide-binding</keyword>
<dbReference type="CDD" id="cd18793">
    <property type="entry name" value="SF2_C_SNF"/>
    <property type="match status" value="1"/>
</dbReference>
<dbReference type="PROSITE" id="PS51192">
    <property type="entry name" value="HELICASE_ATP_BIND_1"/>
    <property type="match status" value="1"/>
</dbReference>
<dbReference type="InterPro" id="IPR014001">
    <property type="entry name" value="Helicase_ATP-bd"/>
</dbReference>
<evidence type="ECO:0000259" key="3">
    <source>
        <dbReference type="PROSITE" id="PS50966"/>
    </source>
</evidence>
<feature type="non-terminal residue" evidence="6">
    <location>
        <position position="1"/>
    </location>
</feature>
<dbReference type="CDD" id="cd18012">
    <property type="entry name" value="DEXQc_arch_SWI2_SNF2"/>
    <property type="match status" value="1"/>
</dbReference>
<dbReference type="InterPro" id="IPR013663">
    <property type="entry name" value="Helicase_SWF/SNF/SWI_bac"/>
</dbReference>
<reference evidence="6 7" key="1">
    <citation type="submission" date="2016-10" db="EMBL/GenBank/DDBJ databases">
        <authorList>
            <person name="de Groot N.N."/>
        </authorList>
    </citation>
    <scope>NUCLEOTIDE SEQUENCE [LARGE SCALE GENOMIC DNA]</scope>
    <source>
        <strain evidence="6 7">DSM 5522</strain>
    </source>
</reference>
<dbReference type="PROSITE" id="PS51194">
    <property type="entry name" value="HELICASE_CTER"/>
    <property type="match status" value="1"/>
</dbReference>
<dbReference type="PANTHER" id="PTHR10799">
    <property type="entry name" value="SNF2/RAD54 HELICASE FAMILY"/>
    <property type="match status" value="1"/>
</dbReference>
<dbReference type="GO" id="GO:0016787">
    <property type="term" value="F:hydrolase activity"/>
    <property type="evidence" value="ECO:0007669"/>
    <property type="project" value="UniProtKB-KW"/>
</dbReference>
<sequence>PLLTLVSLYPRLKLTLLKRGIAYTAFKFTKLKFKRKKKAMKLKVSSIKNNSSVQAFLNGSRLSDSGKIRDIVTQYDYVDELHVKAMIDGRNGNSYRTHVYINETDGTILDYQCNCKGSFYQEGMCKHCVALAMEFTDKEKLNDELPWQVGVKTKDIEVESEKEISNLIYRETIGKRAAFLQPAIEKNVELEATVSINKIFWYDEVEYALEFKIGVGNKKYVLKNIPEFIENVKNSAKFAYGAKLDFIHNKSAFTDEALKIIDFIMDNEKFLTTDNVKYRYSYGKKLTSKRYMVITKEKLGHFFAVLKEGHIAVSENENKPVDCYVVNENPRLEISIEKIENQRGFYITFPYGEVFGDEKQLTVLSEDTFFVCDKEYSENMSQILKLMKRDDKGSYVIGEKDMPAFVKNIIPKLDKYTLLDREEDLGEYVELEAELKTYLDIDDEKISCELKAFYGENEYNILPNMNLNQQISRDMEKEQTILKEALNYFEGDLDNKLKIDIEDEDAIYSLLTEGIDKLEKISEVYISEALKKIKVADSPKVKLGVSINAGLLDLKLDLGDFPVDELEGMLSYYKKKKKYYRLKNGDFLSIENNALARLSDISETFAIKDKDLKKGNFEIPRYRALYLEQLSNTDAFDYIDLESDKNYKALIRDIRTFNDSDFEIPKGLKDTLRNYQKTGYRWLRTLDKLGFGGILADDMGLGKSLQVISYISGLKEESGETKNFIIVCPASLVYNWEKEVLKFAKGLKTAMLVGNGRQRLEILKNYKDYDILITSYDLLKRDIEYYDMEFYGVIIDEAQNIKNHNTKAARAVKTLKAANRFALTGTPIENRLSELWSIFDFLMPGFLYSYTKFKKEYETPIVTNGDIDMSDRLKHLIKPFILRRLKEDVLKELPSKTEEIIYINLEGEQKKLYLANAKHLKERLGQKSKKDFNESKLEILAEITKLRQICCAPEILFDNYSKESTKVDACLELIQAAIDNGQKVLLFSQFTSIFNLLEGRLKSLKIDYFRLDGQTSKKDRIMLVDKFNEDNTPLFLISLKAGGTGLNLTGAGIVIHFDPWWNLAAQNQATDRAHRIGQTKPVTVYKLIAKNTIEEKIIKLQNSKKELSDQIIAEGGSIVSGLDKEDFEELLEVSEL</sequence>
<dbReference type="EMBL" id="FOJY01000008">
    <property type="protein sequence ID" value="SFB05470.1"/>
    <property type="molecule type" value="Genomic_DNA"/>
</dbReference>
<gene>
    <name evidence="6" type="ORF">SAMN05216249_1081</name>
</gene>
<name>A0A1I0XYR5_9FIRM</name>
<dbReference type="InterPro" id="IPR001650">
    <property type="entry name" value="Helicase_C-like"/>
</dbReference>
<evidence type="ECO:0000313" key="6">
    <source>
        <dbReference type="EMBL" id="SFB05470.1"/>
    </source>
</evidence>
<evidence type="ECO:0000259" key="4">
    <source>
        <dbReference type="PROSITE" id="PS51192"/>
    </source>
</evidence>
<evidence type="ECO:0000259" key="5">
    <source>
        <dbReference type="PROSITE" id="PS51194"/>
    </source>
</evidence>
<evidence type="ECO:0000256" key="2">
    <source>
        <dbReference type="PROSITE-ProRule" id="PRU00325"/>
    </source>
</evidence>
<dbReference type="GO" id="GO:0008270">
    <property type="term" value="F:zinc ion binding"/>
    <property type="evidence" value="ECO:0007669"/>
    <property type="project" value="UniProtKB-KW"/>
</dbReference>
<dbReference type="PROSITE" id="PS50966">
    <property type="entry name" value="ZF_SWIM"/>
    <property type="match status" value="1"/>
</dbReference>
<evidence type="ECO:0000256" key="1">
    <source>
        <dbReference type="ARBA" id="ARBA00022801"/>
    </source>
</evidence>
<dbReference type="AlphaFoldDB" id="A0A1I0XYR5"/>
<dbReference type="SMART" id="SM00487">
    <property type="entry name" value="DEXDc"/>
    <property type="match status" value="1"/>
</dbReference>
<keyword evidence="6" id="KW-0067">ATP-binding</keyword>
<dbReference type="Pfam" id="PF00271">
    <property type="entry name" value="Helicase_C"/>
    <property type="match status" value="1"/>
</dbReference>
<dbReference type="SMART" id="SM00490">
    <property type="entry name" value="HELICc"/>
    <property type="match status" value="1"/>
</dbReference>
<keyword evidence="2" id="KW-0479">Metal-binding</keyword>
<dbReference type="GO" id="GO:0004386">
    <property type="term" value="F:helicase activity"/>
    <property type="evidence" value="ECO:0007669"/>
    <property type="project" value="UniProtKB-KW"/>
</dbReference>
<dbReference type="InterPro" id="IPR049730">
    <property type="entry name" value="SNF2/RAD54-like_C"/>
</dbReference>
<dbReference type="Proteomes" id="UP000198838">
    <property type="component" value="Unassembled WGS sequence"/>
</dbReference>
<dbReference type="InterPro" id="IPR007527">
    <property type="entry name" value="Znf_SWIM"/>
</dbReference>
<dbReference type="InterPro" id="IPR000330">
    <property type="entry name" value="SNF2_N"/>
</dbReference>
<feature type="domain" description="Helicase ATP-binding" evidence="4">
    <location>
        <begin position="684"/>
        <end position="845"/>
    </location>
</feature>
<proteinExistence type="predicted"/>
<keyword evidence="1" id="KW-0378">Hydrolase</keyword>
<dbReference type="InterPro" id="IPR027417">
    <property type="entry name" value="P-loop_NTPase"/>
</dbReference>
<dbReference type="InterPro" id="IPR038718">
    <property type="entry name" value="SNF2-like_sf"/>
</dbReference>
<dbReference type="GO" id="GO:0005524">
    <property type="term" value="F:ATP binding"/>
    <property type="evidence" value="ECO:0007669"/>
    <property type="project" value="InterPro"/>
</dbReference>